<gene>
    <name evidence="2" type="ORF">L1F29_16085</name>
</gene>
<sequence length="536" mass="60175">MLRTLSTLHAIRISSAANVFLYYVQKLPLIGKLITDSHYYAGTNIKKAASVIVLILRLIWGFVSRLAYMGLLIYLPVTGFGSTLSMEDQLQLFIHIFFLLSFVIAGIGNISVLEPKREKYVAVKLMRLSPKRYMQASLGFRYVMFFIYLTPSVILFGSLLGASLIQAVLLTVTVTMWRVLCEYLHLKLFDKINVVLIKQTAIVWLVIGLGNAAAYAPLLLRQVPVTGSLLISWPSVLVITAAGVIASVQLARYRDYRSAVDAATKRDDPLLDLGRMMNEAQKTSVQSKDSDYSLERYQQDKLKSKEGYAYLNAIFFARHRSLIRQPVNKRLAIIGALGAAGAVIALMSDPAAHYLRSNLGAVFPYMFIAMYFMAVGERICKAMFFNCDLSLLRYSYYRRAAYEHFRIRLIRIMSLNLLIAAALGAAVMLITVAAGGDVLGREVLLLWVTIIALSVFFSIHHLFMYYIFQPYATELNVKNPLYYVVTMLISGLSGICIFVQVQAHIFSSIVITATLAYMLMALILVRKQGSRTFRVK</sequence>
<keyword evidence="1" id="KW-1133">Transmembrane helix</keyword>
<feature type="transmembrane region" description="Helical" evidence="1">
    <location>
        <begin position="201"/>
        <end position="218"/>
    </location>
</feature>
<evidence type="ECO:0000256" key="1">
    <source>
        <dbReference type="SAM" id="Phobius"/>
    </source>
</evidence>
<accession>A0ABY5SKS9</accession>
<keyword evidence="3" id="KW-1185">Reference proteome</keyword>
<feature type="transmembrane region" description="Helical" evidence="1">
    <location>
        <begin position="230"/>
        <end position="248"/>
    </location>
</feature>
<keyword evidence="1" id="KW-0812">Transmembrane</keyword>
<protein>
    <recommendedName>
        <fullName evidence="4">ABC transporter permease</fullName>
    </recommendedName>
</protein>
<dbReference type="EMBL" id="CP091430">
    <property type="protein sequence ID" value="UVI33265.1"/>
    <property type="molecule type" value="Genomic_DNA"/>
</dbReference>
<reference evidence="2" key="1">
    <citation type="submission" date="2022-01" db="EMBL/GenBank/DDBJ databases">
        <title>Paenibacillus spongiae sp. nov., isolated from marine sponge.</title>
        <authorList>
            <person name="Li Z."/>
            <person name="Zhang M."/>
        </authorList>
    </citation>
    <scope>NUCLEOTIDE SEQUENCE</scope>
    <source>
        <strain evidence="2">PHS-Z3</strain>
    </source>
</reference>
<feature type="transmembrane region" description="Helical" evidence="1">
    <location>
        <begin position="133"/>
        <end position="149"/>
    </location>
</feature>
<dbReference type="Proteomes" id="UP001057877">
    <property type="component" value="Chromosome"/>
</dbReference>
<organism evidence="2 3">
    <name type="scientific">Paenibacillus spongiae</name>
    <dbReference type="NCBI Taxonomy" id="2909671"/>
    <lineage>
        <taxon>Bacteria</taxon>
        <taxon>Bacillati</taxon>
        <taxon>Bacillota</taxon>
        <taxon>Bacilli</taxon>
        <taxon>Bacillales</taxon>
        <taxon>Paenibacillaceae</taxon>
        <taxon>Paenibacillus</taxon>
    </lineage>
</organism>
<proteinExistence type="predicted"/>
<feature type="transmembrane region" description="Helical" evidence="1">
    <location>
        <begin position="92"/>
        <end position="112"/>
    </location>
</feature>
<name>A0ABY5SKS9_9BACL</name>
<feature type="transmembrane region" description="Helical" evidence="1">
    <location>
        <begin position="330"/>
        <end position="348"/>
    </location>
</feature>
<feature type="transmembrane region" description="Helical" evidence="1">
    <location>
        <begin position="444"/>
        <end position="468"/>
    </location>
</feature>
<evidence type="ECO:0000313" key="3">
    <source>
        <dbReference type="Proteomes" id="UP001057877"/>
    </source>
</evidence>
<feature type="transmembrane region" description="Helical" evidence="1">
    <location>
        <begin position="354"/>
        <end position="374"/>
    </location>
</feature>
<evidence type="ECO:0000313" key="2">
    <source>
        <dbReference type="EMBL" id="UVI33265.1"/>
    </source>
</evidence>
<keyword evidence="1" id="KW-0472">Membrane</keyword>
<dbReference type="RefSeq" id="WP_258389318.1">
    <property type="nucleotide sequence ID" value="NZ_CP091430.1"/>
</dbReference>
<feature type="transmembrane region" description="Helical" evidence="1">
    <location>
        <begin position="480"/>
        <end position="500"/>
    </location>
</feature>
<evidence type="ECO:0008006" key="4">
    <source>
        <dbReference type="Google" id="ProtNLM"/>
    </source>
</evidence>
<feature type="transmembrane region" description="Helical" evidence="1">
    <location>
        <begin position="506"/>
        <end position="525"/>
    </location>
</feature>
<feature type="transmembrane region" description="Helical" evidence="1">
    <location>
        <begin position="155"/>
        <end position="180"/>
    </location>
</feature>
<feature type="transmembrane region" description="Helical" evidence="1">
    <location>
        <begin position="409"/>
        <end position="432"/>
    </location>
</feature>